<feature type="region of interest" description="Disordered" evidence="4">
    <location>
        <begin position="45"/>
        <end position="115"/>
    </location>
</feature>
<dbReference type="PANTHER" id="PTHR23044:SF61">
    <property type="entry name" value="3'-5' EXORIBONUCLEASE 1-RELATED"/>
    <property type="match status" value="1"/>
</dbReference>
<feature type="compositionally biased region" description="Low complexity" evidence="4">
    <location>
        <begin position="45"/>
        <end position="56"/>
    </location>
</feature>
<keyword evidence="5" id="KW-1133">Transmembrane helix</keyword>
<dbReference type="InterPro" id="IPR012337">
    <property type="entry name" value="RNaseH-like_sf"/>
</dbReference>
<evidence type="ECO:0000256" key="5">
    <source>
        <dbReference type="SAM" id="Phobius"/>
    </source>
</evidence>
<evidence type="ECO:0000256" key="3">
    <source>
        <dbReference type="ARBA" id="ARBA00022839"/>
    </source>
</evidence>
<keyword evidence="5" id="KW-0812">Transmembrane</keyword>
<dbReference type="PANTHER" id="PTHR23044">
    <property type="entry name" value="3'-5' EXONUCLEASE ERI1-RELATED"/>
    <property type="match status" value="1"/>
</dbReference>
<dbReference type="FunCoup" id="A0A067MKK6">
    <property type="interactions" value="276"/>
</dbReference>
<feature type="compositionally biased region" description="Low complexity" evidence="4">
    <location>
        <begin position="99"/>
        <end position="113"/>
    </location>
</feature>
<dbReference type="HOGENOM" id="CLU_621105_0_0_1"/>
<keyword evidence="2" id="KW-0378">Hydrolase</keyword>
<keyword evidence="5" id="KW-0472">Membrane</keyword>
<dbReference type="Gene3D" id="3.30.420.10">
    <property type="entry name" value="Ribonuclease H-like superfamily/Ribonuclease H"/>
    <property type="match status" value="1"/>
</dbReference>
<dbReference type="OrthoDB" id="448399at2759"/>
<evidence type="ECO:0000256" key="2">
    <source>
        <dbReference type="ARBA" id="ARBA00022801"/>
    </source>
</evidence>
<feature type="domain" description="Exonuclease" evidence="6">
    <location>
        <begin position="189"/>
        <end position="416"/>
    </location>
</feature>
<name>A0A067MKK6_BOTB1</name>
<evidence type="ECO:0000259" key="6">
    <source>
        <dbReference type="SMART" id="SM00479"/>
    </source>
</evidence>
<dbReference type="EMBL" id="KL198051">
    <property type="protein sequence ID" value="KDQ12382.1"/>
    <property type="molecule type" value="Genomic_DNA"/>
</dbReference>
<evidence type="ECO:0000256" key="4">
    <source>
        <dbReference type="SAM" id="MobiDB-lite"/>
    </source>
</evidence>
<organism evidence="7 8">
    <name type="scientific">Botryobasidium botryosum (strain FD-172 SS1)</name>
    <dbReference type="NCBI Taxonomy" id="930990"/>
    <lineage>
        <taxon>Eukaryota</taxon>
        <taxon>Fungi</taxon>
        <taxon>Dikarya</taxon>
        <taxon>Basidiomycota</taxon>
        <taxon>Agaricomycotina</taxon>
        <taxon>Agaricomycetes</taxon>
        <taxon>Cantharellales</taxon>
        <taxon>Botryobasidiaceae</taxon>
        <taxon>Botryobasidium</taxon>
    </lineage>
</organism>
<feature type="compositionally biased region" description="Basic residues" evidence="4">
    <location>
        <begin position="57"/>
        <end position="68"/>
    </location>
</feature>
<keyword evidence="1" id="KW-0540">Nuclease</keyword>
<dbReference type="SUPFAM" id="SSF53098">
    <property type="entry name" value="Ribonuclease H-like"/>
    <property type="match status" value="1"/>
</dbReference>
<protein>
    <recommendedName>
        <fullName evidence="6">Exonuclease domain-containing protein</fullName>
    </recommendedName>
</protein>
<dbReference type="Pfam" id="PF00929">
    <property type="entry name" value="RNase_T"/>
    <property type="match status" value="1"/>
</dbReference>
<evidence type="ECO:0000313" key="8">
    <source>
        <dbReference type="Proteomes" id="UP000027195"/>
    </source>
</evidence>
<dbReference type="InterPro" id="IPR051274">
    <property type="entry name" value="3-5_Exoribonuclease"/>
</dbReference>
<proteinExistence type="predicted"/>
<dbReference type="GO" id="GO:0003676">
    <property type="term" value="F:nucleic acid binding"/>
    <property type="evidence" value="ECO:0007669"/>
    <property type="project" value="InterPro"/>
</dbReference>
<keyword evidence="8" id="KW-1185">Reference proteome</keyword>
<dbReference type="STRING" id="930990.A0A067MKK6"/>
<gene>
    <name evidence="7" type="ORF">BOTBODRAFT_34682</name>
</gene>
<reference evidence="8" key="1">
    <citation type="journal article" date="2014" name="Proc. Natl. Acad. Sci. U.S.A.">
        <title>Extensive sampling of basidiomycete genomes demonstrates inadequacy of the white-rot/brown-rot paradigm for wood decay fungi.</title>
        <authorList>
            <person name="Riley R."/>
            <person name="Salamov A.A."/>
            <person name="Brown D.W."/>
            <person name="Nagy L.G."/>
            <person name="Floudas D."/>
            <person name="Held B.W."/>
            <person name="Levasseur A."/>
            <person name="Lombard V."/>
            <person name="Morin E."/>
            <person name="Otillar R."/>
            <person name="Lindquist E.A."/>
            <person name="Sun H."/>
            <person name="LaButti K.M."/>
            <person name="Schmutz J."/>
            <person name="Jabbour D."/>
            <person name="Luo H."/>
            <person name="Baker S.E."/>
            <person name="Pisabarro A.G."/>
            <person name="Walton J.D."/>
            <person name="Blanchette R.A."/>
            <person name="Henrissat B."/>
            <person name="Martin F."/>
            <person name="Cullen D."/>
            <person name="Hibbett D.S."/>
            <person name="Grigoriev I.V."/>
        </authorList>
    </citation>
    <scope>NUCLEOTIDE SEQUENCE [LARGE SCALE GENOMIC DNA]</scope>
    <source>
        <strain evidence="8">FD-172 SS1</strain>
    </source>
</reference>
<dbReference type="InterPro" id="IPR013520">
    <property type="entry name" value="Ribonucl_H"/>
</dbReference>
<evidence type="ECO:0000313" key="7">
    <source>
        <dbReference type="EMBL" id="KDQ12382.1"/>
    </source>
</evidence>
<accession>A0A067MKK6</accession>
<dbReference type="InterPro" id="IPR047201">
    <property type="entry name" value="ERI-1_3'hExo-like"/>
</dbReference>
<feature type="transmembrane region" description="Helical" evidence="5">
    <location>
        <begin position="16"/>
        <end position="35"/>
    </location>
</feature>
<keyword evidence="3" id="KW-0269">Exonuclease</keyword>
<dbReference type="AlphaFoldDB" id="A0A067MKK6"/>
<dbReference type="Proteomes" id="UP000027195">
    <property type="component" value="Unassembled WGS sequence"/>
</dbReference>
<sequence>MHVLLPVSASGVSRLAHLYGLQVITLLVFLSAIILSHARRSAKSSSSSSAIAPISHKPSKRSKRRRASRSLNTANPDADRCIETSTTEDGLLPLGIAGSSSSSSTPHTPSSSPVDKLSAAFKAFTQSRENLHDAPMAKPKPRNQCHPSPVALPTLPPPVTSISHGPSLHQRQQKELVVLESKVKQPYDAFLVLDVEATCVQGSDFDWPNEIIEWPVVLLKWSDKDAEGRANTLVVVDEFRSFVRPTWRPQLSDFCTLLTGITQGDVDSAPTFTTMLDSFAAFLARNGLIDPHTGARLQRFAFGTDGPFDVRDFVAKQCFISKIPTPGYLQGDVLDVRRAVGAWVASSAAPPPALSIPEPVPTYQHPVMPPKRVSLNIPLQLRALSLAPFAGRQHSGIDDARNIARILTELGRRNISLEPNLCIRPNRRWYWMGKSGEIRLP</sequence>
<dbReference type="InParanoid" id="A0A067MKK6"/>
<evidence type="ECO:0000256" key="1">
    <source>
        <dbReference type="ARBA" id="ARBA00022722"/>
    </source>
</evidence>
<dbReference type="CDD" id="cd06133">
    <property type="entry name" value="ERI-1_3'hExo_like"/>
    <property type="match status" value="1"/>
</dbReference>
<dbReference type="SMART" id="SM00479">
    <property type="entry name" value="EXOIII"/>
    <property type="match status" value="1"/>
</dbReference>
<dbReference type="InterPro" id="IPR036397">
    <property type="entry name" value="RNaseH_sf"/>
</dbReference>
<dbReference type="GO" id="GO:0000175">
    <property type="term" value="F:3'-5'-RNA exonuclease activity"/>
    <property type="evidence" value="ECO:0007669"/>
    <property type="project" value="InterPro"/>
</dbReference>